<dbReference type="STRING" id="745411.B3C1_13294"/>
<evidence type="ECO:0000313" key="3">
    <source>
        <dbReference type="Proteomes" id="UP000006755"/>
    </source>
</evidence>
<dbReference type="OrthoDB" id="9812722at2"/>
<evidence type="ECO:0000313" key="2">
    <source>
        <dbReference type="EMBL" id="EKE70973.1"/>
    </source>
</evidence>
<feature type="compositionally biased region" description="Basic and acidic residues" evidence="1">
    <location>
        <begin position="58"/>
        <end position="71"/>
    </location>
</feature>
<comment type="caution">
    <text evidence="2">The sequence shown here is derived from an EMBL/GenBank/DDBJ whole genome shotgun (WGS) entry which is preliminary data.</text>
</comment>
<organism evidence="2 3">
    <name type="scientific">Gallaecimonas xiamenensis 3-C-1</name>
    <dbReference type="NCBI Taxonomy" id="745411"/>
    <lineage>
        <taxon>Bacteria</taxon>
        <taxon>Pseudomonadati</taxon>
        <taxon>Pseudomonadota</taxon>
        <taxon>Gammaproteobacteria</taxon>
        <taxon>Enterobacterales</taxon>
        <taxon>Gallaecimonadaceae</taxon>
        <taxon>Gallaecimonas</taxon>
    </lineage>
</organism>
<accession>K2J796</accession>
<feature type="region of interest" description="Disordered" evidence="1">
    <location>
        <begin position="1"/>
        <end position="91"/>
    </location>
</feature>
<dbReference type="Pfam" id="PF12118">
    <property type="entry name" value="SprA-related"/>
    <property type="match status" value="1"/>
</dbReference>
<dbReference type="PATRIC" id="fig|745411.4.peg.2619"/>
<name>K2J796_9GAMM</name>
<keyword evidence="3" id="KW-1185">Reference proteome</keyword>
<sequence>MSTSISTHYAPLDLDAKATPNPALAGNPLLGDKEQERSQNLTAQAVPSAAQAQQLEQLKARDQEVRTHEQAHQSAAGPYSQGISLQYERGSDGRRYAVEGETGVDTAPVPGDPQATLEKAQTILRAALAPAEPSAQDRRVAGEAQRMMADARASIAAQQQEAVQQKGTPQRAYESVANVKGSLGLDLLA</sequence>
<dbReference type="AlphaFoldDB" id="K2J796"/>
<dbReference type="RefSeq" id="WP_008485438.1">
    <property type="nucleotide sequence ID" value="NZ_AMRI01000019.1"/>
</dbReference>
<dbReference type="Proteomes" id="UP000006755">
    <property type="component" value="Unassembled WGS sequence"/>
</dbReference>
<dbReference type="InterPro" id="IPR021973">
    <property type="entry name" value="SprA-related"/>
</dbReference>
<feature type="region of interest" description="Disordered" evidence="1">
    <location>
        <begin position="130"/>
        <end position="153"/>
    </location>
</feature>
<evidence type="ECO:0000256" key="1">
    <source>
        <dbReference type="SAM" id="MobiDB-lite"/>
    </source>
</evidence>
<protein>
    <recommendedName>
        <fullName evidence="4">SrpA-related protein</fullName>
    </recommendedName>
</protein>
<feature type="compositionally biased region" description="Low complexity" evidence="1">
    <location>
        <begin position="43"/>
        <end position="57"/>
    </location>
</feature>
<dbReference type="EMBL" id="AMRI01000019">
    <property type="protein sequence ID" value="EKE70973.1"/>
    <property type="molecule type" value="Genomic_DNA"/>
</dbReference>
<proteinExistence type="predicted"/>
<evidence type="ECO:0008006" key="4">
    <source>
        <dbReference type="Google" id="ProtNLM"/>
    </source>
</evidence>
<reference evidence="2 3" key="1">
    <citation type="journal article" date="2012" name="J. Bacteriol.">
        <title>Genome Sequence of Gallaecimonas xiamenensis Type Strain 3-C-1.</title>
        <authorList>
            <person name="Lai Q."/>
            <person name="Wang L."/>
            <person name="Wang W."/>
            <person name="Shao Z."/>
        </authorList>
    </citation>
    <scope>NUCLEOTIDE SEQUENCE [LARGE SCALE GENOMIC DNA]</scope>
    <source>
        <strain evidence="2 3">3-C-1</strain>
    </source>
</reference>
<dbReference type="eggNOG" id="COG3064">
    <property type="taxonomic scope" value="Bacteria"/>
</dbReference>
<gene>
    <name evidence="2" type="ORF">B3C1_13294</name>
</gene>